<evidence type="ECO:0000313" key="12">
    <source>
        <dbReference type="EMBL" id="GHD07581.1"/>
    </source>
</evidence>
<reference evidence="12" key="1">
    <citation type="journal article" date="2014" name="Int. J. Syst. Evol. Microbiol.">
        <title>Complete genome sequence of Corynebacterium casei LMG S-19264T (=DSM 44701T), isolated from a smear-ripened cheese.</title>
        <authorList>
            <consortium name="US DOE Joint Genome Institute (JGI-PGF)"/>
            <person name="Walter F."/>
            <person name="Albersmeier A."/>
            <person name="Kalinowski J."/>
            <person name="Ruckert C."/>
        </authorList>
    </citation>
    <scope>NUCLEOTIDE SEQUENCE</scope>
    <source>
        <strain evidence="12">KCTC 42249</strain>
    </source>
</reference>
<gene>
    <name evidence="12" type="primary">nosX</name>
    <name evidence="12" type="ORF">GCM10016234_06130</name>
</gene>
<dbReference type="PIRSF" id="PIRSF006268">
    <property type="entry name" value="ApbE"/>
    <property type="match status" value="1"/>
</dbReference>
<dbReference type="InterPro" id="IPR003374">
    <property type="entry name" value="ApbE-like_sf"/>
</dbReference>
<name>A0A8J3GJG6_9HYPH</name>
<keyword evidence="3 10" id="KW-0285">Flavoprotein</keyword>
<dbReference type="PANTHER" id="PTHR30040:SF2">
    <property type="entry name" value="FAD:PROTEIN FMN TRANSFERASE"/>
    <property type="match status" value="1"/>
</dbReference>
<comment type="catalytic activity">
    <reaction evidence="9 10">
        <text>L-threonyl-[protein] + FAD = FMN-L-threonyl-[protein] + AMP + H(+)</text>
        <dbReference type="Rhea" id="RHEA:36847"/>
        <dbReference type="Rhea" id="RHEA-COMP:11060"/>
        <dbReference type="Rhea" id="RHEA-COMP:11061"/>
        <dbReference type="ChEBI" id="CHEBI:15378"/>
        <dbReference type="ChEBI" id="CHEBI:30013"/>
        <dbReference type="ChEBI" id="CHEBI:57692"/>
        <dbReference type="ChEBI" id="CHEBI:74257"/>
        <dbReference type="ChEBI" id="CHEBI:456215"/>
        <dbReference type="EC" id="2.7.1.180"/>
    </reaction>
</comment>
<feature type="binding site" evidence="11">
    <location>
        <position position="296"/>
    </location>
    <ligand>
        <name>Mg(2+)</name>
        <dbReference type="ChEBI" id="CHEBI:18420"/>
    </ligand>
</feature>
<dbReference type="AlphaFoldDB" id="A0A8J3GJG6"/>
<evidence type="ECO:0000256" key="7">
    <source>
        <dbReference type="ARBA" id="ARBA00022842"/>
    </source>
</evidence>
<accession>A0A8J3GJG6</accession>
<evidence type="ECO:0000256" key="5">
    <source>
        <dbReference type="ARBA" id="ARBA00022723"/>
    </source>
</evidence>
<evidence type="ECO:0000256" key="1">
    <source>
        <dbReference type="ARBA" id="ARBA00011955"/>
    </source>
</evidence>
<proteinExistence type="inferred from homology"/>
<comment type="similarity">
    <text evidence="10">Belongs to the ApbE family.</text>
</comment>
<keyword evidence="13" id="KW-1185">Reference proteome</keyword>
<evidence type="ECO:0000256" key="11">
    <source>
        <dbReference type="PIRSR" id="PIRSR006268-2"/>
    </source>
</evidence>
<evidence type="ECO:0000256" key="4">
    <source>
        <dbReference type="ARBA" id="ARBA00022679"/>
    </source>
</evidence>
<keyword evidence="5 10" id="KW-0479">Metal-binding</keyword>
<keyword evidence="6 10" id="KW-0274">FAD</keyword>
<feature type="binding site" evidence="11">
    <location>
        <position position="182"/>
    </location>
    <ligand>
        <name>Mg(2+)</name>
        <dbReference type="ChEBI" id="CHEBI:18420"/>
    </ligand>
</feature>
<evidence type="ECO:0000256" key="10">
    <source>
        <dbReference type="PIRNR" id="PIRNR006268"/>
    </source>
</evidence>
<comment type="cofactor">
    <cofactor evidence="11">
        <name>Mg(2+)</name>
        <dbReference type="ChEBI" id="CHEBI:18420"/>
    </cofactor>
    <cofactor evidence="11">
        <name>Mn(2+)</name>
        <dbReference type="ChEBI" id="CHEBI:29035"/>
    </cofactor>
    <text evidence="11">Magnesium. Can also use manganese.</text>
</comment>
<dbReference type="PROSITE" id="PS51318">
    <property type="entry name" value="TAT"/>
    <property type="match status" value="1"/>
</dbReference>
<dbReference type="Pfam" id="PF02424">
    <property type="entry name" value="ApbE"/>
    <property type="match status" value="1"/>
</dbReference>
<dbReference type="EMBL" id="BMZQ01000001">
    <property type="protein sequence ID" value="GHD07581.1"/>
    <property type="molecule type" value="Genomic_DNA"/>
</dbReference>
<evidence type="ECO:0000256" key="8">
    <source>
        <dbReference type="ARBA" id="ARBA00031306"/>
    </source>
</evidence>
<dbReference type="InterPro" id="IPR006311">
    <property type="entry name" value="TAT_signal"/>
</dbReference>
<dbReference type="GO" id="GO:0016740">
    <property type="term" value="F:transferase activity"/>
    <property type="evidence" value="ECO:0007669"/>
    <property type="project" value="UniProtKB-UniRule"/>
</dbReference>
<dbReference type="GO" id="GO:0046872">
    <property type="term" value="F:metal ion binding"/>
    <property type="evidence" value="ECO:0007669"/>
    <property type="project" value="UniProtKB-UniRule"/>
</dbReference>
<dbReference type="Gene3D" id="3.10.520.10">
    <property type="entry name" value="ApbE-like domains"/>
    <property type="match status" value="1"/>
</dbReference>
<evidence type="ECO:0000256" key="2">
    <source>
        <dbReference type="ARBA" id="ARBA00016337"/>
    </source>
</evidence>
<comment type="caution">
    <text evidence="12">The sequence shown here is derived from an EMBL/GenBank/DDBJ whole genome shotgun (WGS) entry which is preliminary data.</text>
</comment>
<evidence type="ECO:0000256" key="3">
    <source>
        <dbReference type="ARBA" id="ARBA00022630"/>
    </source>
</evidence>
<keyword evidence="7 10" id="KW-0460">Magnesium</keyword>
<evidence type="ECO:0000256" key="6">
    <source>
        <dbReference type="ARBA" id="ARBA00022827"/>
    </source>
</evidence>
<dbReference type="EC" id="2.7.1.180" evidence="1 10"/>
<dbReference type="InterPro" id="IPR024932">
    <property type="entry name" value="ApbE"/>
</dbReference>
<dbReference type="Proteomes" id="UP000630142">
    <property type="component" value="Unassembled WGS sequence"/>
</dbReference>
<feature type="binding site" evidence="11">
    <location>
        <position position="292"/>
    </location>
    <ligand>
        <name>Mg(2+)</name>
        <dbReference type="ChEBI" id="CHEBI:18420"/>
    </ligand>
</feature>
<sequence>MARTISRRRAISIMAAAAGVPLLGTLGAARASFPPVIWHGQALGAPATLILNHPDKAKAETLLRRVVAEVERLEGIFSLYRPSSALCELNRLGALPTPPQELVQVLNACRAAWQTTNGAFDPTIQPLWTLYAQHFSRPDAKPTGPSLRDVDQVRSRIGFDAVRFNGDRIAFSRPGMALTLNGIAQGFITDAIVDMLKAEGITSSLVDMGENRAVGSKEDGRPWRVGVADMEMGSEPDTVIDLVDKAIATTSGAGFHFDRDGRFSHVFDPRRGAVPLTYRRVTTIAPTATIADAFSTAFSLMDEAAIRQLIKTTSGLAVYIVDWNGRQTYIG</sequence>
<evidence type="ECO:0000313" key="13">
    <source>
        <dbReference type="Proteomes" id="UP000630142"/>
    </source>
</evidence>
<keyword evidence="4 10" id="KW-0808">Transferase</keyword>
<dbReference type="SUPFAM" id="SSF143631">
    <property type="entry name" value="ApbE-like"/>
    <property type="match status" value="1"/>
</dbReference>
<dbReference type="PANTHER" id="PTHR30040">
    <property type="entry name" value="THIAMINE BIOSYNTHESIS LIPOPROTEIN APBE"/>
    <property type="match status" value="1"/>
</dbReference>
<protein>
    <recommendedName>
        <fullName evidence="2 10">FAD:protein FMN transferase</fullName>
        <ecNumber evidence="1 10">2.7.1.180</ecNumber>
    </recommendedName>
    <alternativeName>
        <fullName evidence="8 10">Flavin transferase</fullName>
    </alternativeName>
</protein>
<reference evidence="12" key="2">
    <citation type="submission" date="2020-09" db="EMBL/GenBank/DDBJ databases">
        <authorList>
            <person name="Sun Q."/>
            <person name="Kim S."/>
        </authorList>
    </citation>
    <scope>NUCLEOTIDE SEQUENCE</scope>
    <source>
        <strain evidence="12">KCTC 42249</strain>
    </source>
</reference>
<dbReference type="RefSeq" id="WP_189501537.1">
    <property type="nucleotide sequence ID" value="NZ_BMZQ01000001.1"/>
</dbReference>
<evidence type="ECO:0000256" key="9">
    <source>
        <dbReference type="ARBA" id="ARBA00048540"/>
    </source>
</evidence>
<organism evidence="12 13">
    <name type="scientific">Tianweitania populi</name>
    <dbReference type="NCBI Taxonomy" id="1607949"/>
    <lineage>
        <taxon>Bacteria</taxon>
        <taxon>Pseudomonadati</taxon>
        <taxon>Pseudomonadota</taxon>
        <taxon>Alphaproteobacteria</taxon>
        <taxon>Hyphomicrobiales</taxon>
        <taxon>Phyllobacteriaceae</taxon>
        <taxon>Tianweitania</taxon>
    </lineage>
</organism>